<dbReference type="Proteomes" id="UP000008281">
    <property type="component" value="Unassembled WGS sequence"/>
</dbReference>
<gene>
    <name evidence="2" type="ORF">CRE_26751</name>
</gene>
<dbReference type="PANTHER" id="PTHR22743">
    <property type="entry name" value="MEPRIN/TRAF-LIKE MATH FAMILY-C.ELEGANS"/>
    <property type="match status" value="1"/>
</dbReference>
<feature type="domain" description="BTB" evidence="1">
    <location>
        <begin position="155"/>
        <end position="222"/>
    </location>
</feature>
<accession>E3MXU9</accession>
<dbReference type="InterPro" id="IPR000210">
    <property type="entry name" value="BTB/POZ_dom"/>
</dbReference>
<dbReference type="CDD" id="cd18186">
    <property type="entry name" value="BTB_POZ_ZBTB_KLHL-like"/>
    <property type="match status" value="1"/>
</dbReference>
<evidence type="ECO:0000313" key="3">
    <source>
        <dbReference type="Proteomes" id="UP000008281"/>
    </source>
</evidence>
<organism evidence="3">
    <name type="scientific">Caenorhabditis remanei</name>
    <name type="common">Caenorhabditis vulgaris</name>
    <dbReference type="NCBI Taxonomy" id="31234"/>
    <lineage>
        <taxon>Eukaryota</taxon>
        <taxon>Metazoa</taxon>
        <taxon>Ecdysozoa</taxon>
        <taxon>Nematoda</taxon>
        <taxon>Chromadorea</taxon>
        <taxon>Rhabditida</taxon>
        <taxon>Rhabditina</taxon>
        <taxon>Rhabditomorpha</taxon>
        <taxon>Rhabditoidea</taxon>
        <taxon>Rhabditidae</taxon>
        <taxon>Peloderinae</taxon>
        <taxon>Caenorhabditis</taxon>
    </lineage>
</organism>
<evidence type="ECO:0000313" key="2">
    <source>
        <dbReference type="EMBL" id="EFP11793.1"/>
    </source>
</evidence>
<dbReference type="PROSITE" id="PS50097">
    <property type="entry name" value="BTB"/>
    <property type="match status" value="1"/>
</dbReference>
<name>E3MXU9_CAERE</name>
<protein>
    <recommendedName>
        <fullName evidence="1">BTB domain-containing protein</fullName>
    </recommendedName>
</protein>
<dbReference type="Gene3D" id="3.30.710.10">
    <property type="entry name" value="Potassium Channel Kv1.1, Chain A"/>
    <property type="match status" value="1"/>
</dbReference>
<dbReference type="InParanoid" id="E3MXU9"/>
<sequence length="312" mass="36194">MDLPEKFMISRTFLDIEHEGDAYFSGPMETFNGIRCFICCQRSYLSDLNYPWECALVIRNDLPPLLRWNVEYKIRTNNGVESVFTTDGTYGWDSTIMLQDDPEFFVNGNLTIECHVEFFEIDENGIRIPRTVIENETEIGSNPPRLFDESVKEFSDVVLIVEQMKFYVNKLFLASESSYFKSLFIGSFEESKKDEISLKDVEAKYFQLFLESLYGDPVINDETVDGILKLADMFDAQRVRQKCEVYLIKESKKSLKEKLDLAVKFNSSELKESCLNQIKTVNDIRDVMPDNPKEMDPDVLAFLLQKSLSLHK</sequence>
<dbReference type="InterPro" id="IPR052664">
    <property type="entry name" value="BTB-MATH_domain_protein"/>
</dbReference>
<dbReference type="SUPFAM" id="SSF54695">
    <property type="entry name" value="POZ domain"/>
    <property type="match status" value="1"/>
</dbReference>
<dbReference type="Pfam" id="PF00651">
    <property type="entry name" value="BTB"/>
    <property type="match status" value="1"/>
</dbReference>
<evidence type="ECO:0000259" key="1">
    <source>
        <dbReference type="PROSITE" id="PS50097"/>
    </source>
</evidence>
<dbReference type="PANTHER" id="PTHR22743:SF165">
    <property type="entry name" value="BTB AND MATH DOMAIN CONTAINING-RELATED"/>
    <property type="match status" value="1"/>
</dbReference>
<dbReference type="eggNOG" id="ENOG502RXUT">
    <property type="taxonomic scope" value="Eukaryota"/>
</dbReference>
<dbReference type="SMART" id="SM00225">
    <property type="entry name" value="BTB"/>
    <property type="match status" value="1"/>
</dbReference>
<dbReference type="EMBL" id="DS268493">
    <property type="protein sequence ID" value="EFP11793.1"/>
    <property type="molecule type" value="Genomic_DNA"/>
</dbReference>
<reference evidence="2" key="1">
    <citation type="submission" date="2007-07" db="EMBL/GenBank/DDBJ databases">
        <title>PCAP assembly of the Caenorhabditis remanei genome.</title>
        <authorList>
            <consortium name="The Caenorhabditis remanei Sequencing Consortium"/>
            <person name="Wilson R.K."/>
        </authorList>
    </citation>
    <scope>NUCLEOTIDE SEQUENCE [LARGE SCALE GENOMIC DNA]</scope>
    <source>
        <strain evidence="2">PB4641</strain>
    </source>
</reference>
<dbReference type="InterPro" id="IPR011333">
    <property type="entry name" value="SKP1/BTB/POZ_sf"/>
</dbReference>
<keyword evidence="3" id="KW-1185">Reference proteome</keyword>
<dbReference type="HOGENOM" id="CLU_051249_1_0_1"/>
<dbReference type="AlphaFoldDB" id="E3MXU9"/>
<dbReference type="OrthoDB" id="6359816at2759"/>
<proteinExistence type="predicted"/>